<dbReference type="PANTHER" id="PTHR43257">
    <property type="entry name" value="PYRUVATE DEHYDROGENASE E1 COMPONENT BETA SUBUNIT"/>
    <property type="match status" value="1"/>
</dbReference>
<comment type="caution">
    <text evidence="5">The sequence shown here is derived from an EMBL/GenBank/DDBJ whole genome shotgun (WGS) entry which is preliminary data.</text>
</comment>
<dbReference type="SUPFAM" id="SSF52518">
    <property type="entry name" value="Thiamin diphosphate-binding fold (THDP-binding)"/>
    <property type="match status" value="1"/>
</dbReference>
<dbReference type="Gene3D" id="3.40.50.920">
    <property type="match status" value="1"/>
</dbReference>
<dbReference type="InterPro" id="IPR009014">
    <property type="entry name" value="Transketo_C/PFOR_II"/>
</dbReference>
<dbReference type="SUPFAM" id="SSF52922">
    <property type="entry name" value="TK C-terminal domain-like"/>
    <property type="match status" value="1"/>
</dbReference>
<evidence type="ECO:0000259" key="4">
    <source>
        <dbReference type="SMART" id="SM00861"/>
    </source>
</evidence>
<evidence type="ECO:0000256" key="1">
    <source>
        <dbReference type="ARBA" id="ARBA00001964"/>
    </source>
</evidence>
<dbReference type="FunFam" id="3.40.50.920:FF:000001">
    <property type="entry name" value="Pyruvate dehydrogenase E1 beta subunit"/>
    <property type="match status" value="1"/>
</dbReference>
<comment type="cofactor">
    <cofactor evidence="1">
        <name>thiamine diphosphate</name>
        <dbReference type="ChEBI" id="CHEBI:58937"/>
    </cofactor>
</comment>
<proteinExistence type="predicted"/>
<dbReference type="RefSeq" id="WP_186907438.1">
    <property type="nucleotide sequence ID" value="NZ_JACOPP010000007.1"/>
</dbReference>
<evidence type="ECO:0000256" key="3">
    <source>
        <dbReference type="ARBA" id="ARBA00023052"/>
    </source>
</evidence>
<dbReference type="InterPro" id="IPR029061">
    <property type="entry name" value="THDP-binding"/>
</dbReference>
<keyword evidence="2" id="KW-0560">Oxidoreductase</keyword>
<reference evidence="5" key="1">
    <citation type="submission" date="2020-08" db="EMBL/GenBank/DDBJ databases">
        <title>Genome public.</title>
        <authorList>
            <person name="Liu C."/>
            <person name="Sun Q."/>
        </authorList>
    </citation>
    <scope>NUCLEOTIDE SEQUENCE</scope>
    <source>
        <strain evidence="5">NSJ-51</strain>
    </source>
</reference>
<dbReference type="Proteomes" id="UP000661435">
    <property type="component" value="Unassembled WGS sequence"/>
</dbReference>
<accession>A0A8J6JFX3</accession>
<dbReference type="GO" id="GO:0016491">
    <property type="term" value="F:oxidoreductase activity"/>
    <property type="evidence" value="ECO:0007669"/>
    <property type="project" value="UniProtKB-KW"/>
</dbReference>
<dbReference type="Pfam" id="PF02780">
    <property type="entry name" value="Transketolase_C"/>
    <property type="match status" value="1"/>
</dbReference>
<evidence type="ECO:0000256" key="2">
    <source>
        <dbReference type="ARBA" id="ARBA00023002"/>
    </source>
</evidence>
<feature type="domain" description="Transketolase-like pyrimidine-binding" evidence="4">
    <location>
        <begin position="4"/>
        <end position="178"/>
    </location>
</feature>
<keyword evidence="3" id="KW-0786">Thiamine pyrophosphate</keyword>
<dbReference type="AlphaFoldDB" id="A0A8J6JFX3"/>
<evidence type="ECO:0000313" key="5">
    <source>
        <dbReference type="EMBL" id="MBC5733545.1"/>
    </source>
</evidence>
<dbReference type="PANTHER" id="PTHR43257:SF2">
    <property type="entry name" value="PYRUVATE DEHYDROGENASE E1 COMPONENT SUBUNIT BETA"/>
    <property type="match status" value="1"/>
</dbReference>
<protein>
    <submittedName>
        <fullName evidence="5">Alpha-ketoacid dehydrogenase subunit beta</fullName>
    </submittedName>
</protein>
<organism evidence="5 6">
    <name type="scientific">Lawsonibacter hominis</name>
    <dbReference type="NCBI Taxonomy" id="2763053"/>
    <lineage>
        <taxon>Bacteria</taxon>
        <taxon>Bacillati</taxon>
        <taxon>Bacillota</taxon>
        <taxon>Clostridia</taxon>
        <taxon>Eubacteriales</taxon>
        <taxon>Oscillospiraceae</taxon>
        <taxon>Lawsonibacter</taxon>
    </lineage>
</organism>
<dbReference type="InterPro" id="IPR005475">
    <property type="entry name" value="Transketolase-like_Pyr-bd"/>
</dbReference>
<dbReference type="EMBL" id="JACOPP010000007">
    <property type="protein sequence ID" value="MBC5733545.1"/>
    <property type="molecule type" value="Genomic_DNA"/>
</dbReference>
<sequence length="354" mass="39396">MRHVSYAQALEAAVFEEMQRDSKVYYMGEDVGVFGGAISKMYSLFQTFPERVMDMPLDEKGFTGIAVGMAWMGLRPIVEFMYPDFLVLAMNEVAHGACKEYWLSNQKVPVPMVIRSAQGIGSQCGAHHSECIEGWMMNYPGLKIAVPTFPEDAYGMMKYAIRDNDPVLWLDCRTTIYTEEADIPEKEKDALIPFGKARVRREGTDVTIVAWHKLLKDALAAADDLEKQGISCEIIDPRTLIPFDIETVLASVRKTGHLVIAHEANVRGGFGAEIAAQVTEREAGALKAPIVRVGTPNTYIPVGMVEWQIVPDKMDVIRAIKKTLGRDLLEEEKGQVEVDGVAELKKSRPKNDEA</sequence>
<dbReference type="SMART" id="SM00861">
    <property type="entry name" value="Transket_pyr"/>
    <property type="match status" value="1"/>
</dbReference>
<keyword evidence="6" id="KW-1185">Reference proteome</keyword>
<gene>
    <name evidence="5" type="ORF">H8S57_07365</name>
</gene>
<dbReference type="Pfam" id="PF02779">
    <property type="entry name" value="Transket_pyr"/>
    <property type="match status" value="1"/>
</dbReference>
<name>A0A8J6JFX3_9FIRM</name>
<dbReference type="Gene3D" id="3.40.50.970">
    <property type="match status" value="1"/>
</dbReference>
<evidence type="ECO:0000313" key="6">
    <source>
        <dbReference type="Proteomes" id="UP000661435"/>
    </source>
</evidence>
<dbReference type="InterPro" id="IPR033248">
    <property type="entry name" value="Transketolase_C"/>
</dbReference>